<proteinExistence type="predicted"/>
<accession>A0A2N7WZH4</accession>
<protein>
    <recommendedName>
        <fullName evidence="3">BPSL0067 family protein</fullName>
    </recommendedName>
</protein>
<evidence type="ECO:0008006" key="3">
    <source>
        <dbReference type="Google" id="ProtNLM"/>
    </source>
</evidence>
<dbReference type="NCBIfam" id="NF033857">
    <property type="entry name" value="BPSL0067_fam"/>
    <property type="match status" value="1"/>
</dbReference>
<sequence length="83" mass="9198">MRGNWALPKGTAIATFVNGRYPNRPTGNHAAFYLSQDVIGIVVIDQWSTSGTIRKRRLRFLGKDKNGNYISPSDNGDAFSVIK</sequence>
<reference evidence="1 2" key="1">
    <citation type="submission" date="2018-01" db="EMBL/GenBank/DDBJ databases">
        <title>Whole genome analyses suggest that Burkholderia sensu lato contains two further novel genera in the rhizoxinica-symbiotica group Mycetohabitans gen. nov., and Trinickia gen. nov.: implications for the evolution of diazotrophy and nodulation in the Burkholderiaceae.</title>
        <authorList>
            <person name="Estrada-de los Santos P."/>
            <person name="Palmer M."/>
            <person name="Chavez-Ramirez B."/>
            <person name="Beukes C."/>
            <person name="Steenkamp E.T."/>
            <person name="Hirsch A.M."/>
            <person name="Manyaka P."/>
            <person name="Maluk M."/>
            <person name="Lafos M."/>
            <person name="Crook M."/>
            <person name="Gross E."/>
            <person name="Simon M.F."/>
            <person name="Bueno dos Reis Junior F."/>
            <person name="Poole P.S."/>
            <person name="Venter S.N."/>
            <person name="James E.K."/>
        </authorList>
    </citation>
    <scope>NUCLEOTIDE SEQUENCE [LARGE SCALE GENOMIC DNA]</scope>
    <source>
        <strain evidence="1 2">JPY 581</strain>
    </source>
</reference>
<organism evidence="1 2">
    <name type="scientific">Trinickia symbiotica</name>
    <dbReference type="NCBI Taxonomy" id="863227"/>
    <lineage>
        <taxon>Bacteria</taxon>
        <taxon>Pseudomonadati</taxon>
        <taxon>Pseudomonadota</taxon>
        <taxon>Betaproteobacteria</taxon>
        <taxon>Burkholderiales</taxon>
        <taxon>Burkholderiaceae</taxon>
        <taxon>Trinickia</taxon>
    </lineage>
</organism>
<gene>
    <name evidence="1" type="ORF">C0Z20_21500</name>
</gene>
<evidence type="ECO:0000313" key="1">
    <source>
        <dbReference type="EMBL" id="PMS34777.1"/>
    </source>
</evidence>
<comment type="caution">
    <text evidence="1">The sequence shown here is derived from an EMBL/GenBank/DDBJ whole genome shotgun (WGS) entry which is preliminary data.</text>
</comment>
<dbReference type="AlphaFoldDB" id="A0A2N7WZH4"/>
<name>A0A2N7WZH4_9BURK</name>
<dbReference type="InterPro" id="IPR047746">
    <property type="entry name" value="Dae2/Tae2-like"/>
</dbReference>
<dbReference type="EMBL" id="PNYC01000015">
    <property type="protein sequence ID" value="PMS34777.1"/>
    <property type="molecule type" value="Genomic_DNA"/>
</dbReference>
<dbReference type="Proteomes" id="UP000235777">
    <property type="component" value="Unassembled WGS sequence"/>
</dbReference>
<keyword evidence="2" id="KW-1185">Reference proteome</keyword>
<evidence type="ECO:0000313" key="2">
    <source>
        <dbReference type="Proteomes" id="UP000235777"/>
    </source>
</evidence>